<dbReference type="Proteomes" id="UP000563906">
    <property type="component" value="Unassembled WGS sequence"/>
</dbReference>
<organism evidence="2 3">
    <name type="scientific">Tenacibaculum pelagium</name>
    <dbReference type="NCBI Taxonomy" id="2759527"/>
    <lineage>
        <taxon>Bacteria</taxon>
        <taxon>Pseudomonadati</taxon>
        <taxon>Bacteroidota</taxon>
        <taxon>Flavobacteriia</taxon>
        <taxon>Flavobacteriales</taxon>
        <taxon>Flavobacteriaceae</taxon>
        <taxon>Tenacibaculum</taxon>
    </lineage>
</organism>
<accession>A0A839AM28</accession>
<dbReference type="PANTHER" id="PTHR37947">
    <property type="entry name" value="BLL2462 PROTEIN"/>
    <property type="match status" value="1"/>
</dbReference>
<dbReference type="EMBL" id="JACGLS010000001">
    <property type="protein sequence ID" value="MBA6155219.1"/>
    <property type="molecule type" value="Genomic_DNA"/>
</dbReference>
<name>A0A839AM28_9FLAO</name>
<keyword evidence="1" id="KW-0472">Membrane</keyword>
<reference evidence="2 3" key="1">
    <citation type="submission" date="2020-07" db="EMBL/GenBank/DDBJ databases">
        <title>Bacterium isolated from marine sediment.</title>
        <authorList>
            <person name="Shang D."/>
            <person name="Du Z.-J."/>
        </authorList>
    </citation>
    <scope>NUCLEOTIDE SEQUENCE [LARGE SCALE GENOMIC DNA]</scope>
    <source>
        <strain evidence="2 3">S7007</strain>
    </source>
</reference>
<protein>
    <submittedName>
        <fullName evidence="2">VWA domain-containing protein</fullName>
    </submittedName>
</protein>
<dbReference type="InterPro" id="IPR036465">
    <property type="entry name" value="vWFA_dom_sf"/>
</dbReference>
<dbReference type="AlphaFoldDB" id="A0A839AM28"/>
<keyword evidence="3" id="KW-1185">Reference proteome</keyword>
<feature type="transmembrane region" description="Helical" evidence="1">
    <location>
        <begin position="596"/>
        <end position="613"/>
    </location>
</feature>
<dbReference type="PANTHER" id="PTHR37947:SF1">
    <property type="entry name" value="BLL2462 PROTEIN"/>
    <property type="match status" value="1"/>
</dbReference>
<keyword evidence="1" id="KW-1133">Transmembrane helix</keyword>
<gene>
    <name evidence="2" type="ORF">H3Z83_01590</name>
</gene>
<evidence type="ECO:0000313" key="3">
    <source>
        <dbReference type="Proteomes" id="UP000563906"/>
    </source>
</evidence>
<evidence type="ECO:0000313" key="2">
    <source>
        <dbReference type="EMBL" id="MBA6155219.1"/>
    </source>
</evidence>
<keyword evidence="1" id="KW-0812">Transmembrane</keyword>
<dbReference type="SUPFAM" id="SSF53300">
    <property type="entry name" value="vWA-like"/>
    <property type="match status" value="1"/>
</dbReference>
<proteinExistence type="predicted"/>
<sequence>MNPKVETLETENIKPVVSVLVDNSISTKFFNEEEQVTSILKEIKKNSNIQEKFNVELFSFGNTTKVLDSLSFSETQTNISQAIDAVAELNKDRINTTILISDGNQTKGNDYEYLTTKNKVYPIVIGDTTQYQDIQISQLNINNYSYIKNKFPVEALLYYQGKSTVNANFSITKDGRKVFSKTLQFSPSNPTQTVTISLVSNEKGLQYYRASISKISNEKNTKNNSKSFSVEVIDEQTKVLLLSSFLHPDLGAIKKSIESNKQRKVDITLINDKDINFSDYQFYVFYQPNSYFKKVFEKINSNYLLVSGTKTDWSFLNSQQLGGIQKQAINQPEEYSAIYNSSFLTFLQEDLGFNQFPPLRDKFGEIQLKKEGQTLLFQKYAGVETQQPLFTSIESNNQKFAVLFGEGIWKWRAASYSKEQSFESFDKFLGNVTQYLASNKKRKRLEVKAERLYPANAPITVSAFYVDKNYQFDNRASLQLKITNTATKEQKTLPFSLVNNSYQVSVEGLSSGDYSYQVSVANQNIKSYGKFKITDYQIEEQFTNANVKKLNSLALKTNGELFYKNNITELLKKLSDDTSFYTVQKSIIKKQNLIDWKWILFLAVGLLALEWFIRKYYGKI</sequence>
<evidence type="ECO:0000256" key="1">
    <source>
        <dbReference type="SAM" id="Phobius"/>
    </source>
</evidence>
<comment type="caution">
    <text evidence="2">The sequence shown here is derived from an EMBL/GenBank/DDBJ whole genome shotgun (WGS) entry which is preliminary data.</text>
</comment>